<dbReference type="InterPro" id="IPR011990">
    <property type="entry name" value="TPR-like_helical_dom_sf"/>
</dbReference>
<dbReference type="EMBL" id="JALHLF010000232">
    <property type="protein sequence ID" value="MCJ2185129.1"/>
    <property type="molecule type" value="Genomic_DNA"/>
</dbReference>
<keyword evidence="2" id="KW-1185">Reference proteome</keyword>
<dbReference type="Gene3D" id="2.60.120.620">
    <property type="entry name" value="q2cbj1_9rhob like domain"/>
    <property type="match status" value="1"/>
</dbReference>
<sequence>AALWLGRAIALEAAGEFAAARQIGEQLSAHMPTWLDAHRFLAELRLNTEPGAGQTGGYADHFAAAAAKVPQNTDLIVAWCAALGGADRFAEATRVAEEALLRRPDEPAIVLAAATYASAAGELDRADRHFASLGTVTLDRCIEEGRHRLRRGDPQAAEAMLSRALEQQPGHVLGWALRSIAWRQLDDPRERWLHGQEGLVRQLPLEIGDREWAEVGAVLHRLHDESFVPVGQSVRGGSQTRGRLFARTEPSLRRLEQAIAAAVEDYRRALPPFDPAHPLLARREDRLAITGSWSVRLGPGGSHTVHIHPKGVLSSALYLALPDGGEQEADIGVLEVGGAPKGIALQPSAAIAPRERHLTLFPSTLFHGTRPFARGQRLTVAFDVTARAH</sequence>
<gene>
    <name evidence="1" type="ORF">MTR62_20920</name>
</gene>
<dbReference type="RefSeq" id="WP_244024585.1">
    <property type="nucleotide sequence ID" value="NZ_JALHLF010000232.1"/>
</dbReference>
<dbReference type="Pfam" id="PF13759">
    <property type="entry name" value="2OG-FeII_Oxy_5"/>
    <property type="match status" value="1"/>
</dbReference>
<evidence type="ECO:0000313" key="2">
    <source>
        <dbReference type="Proteomes" id="UP001162881"/>
    </source>
</evidence>
<dbReference type="Proteomes" id="UP001162881">
    <property type="component" value="Unassembled WGS sequence"/>
</dbReference>
<dbReference type="InterPro" id="IPR012668">
    <property type="entry name" value="CHP02466"/>
</dbReference>
<reference evidence="1" key="1">
    <citation type="submission" date="2022-03" db="EMBL/GenBank/DDBJ databases">
        <title>Identification of a novel bacterium isolated from mangrove sediments.</title>
        <authorList>
            <person name="Pan X."/>
        </authorList>
    </citation>
    <scope>NUCLEOTIDE SEQUENCE</scope>
    <source>
        <strain evidence="1">B1949</strain>
    </source>
</reference>
<feature type="non-terminal residue" evidence="1">
    <location>
        <position position="1"/>
    </location>
</feature>
<proteinExistence type="predicted"/>
<organism evidence="1 2">
    <name type="scientific">Novosphingobium organovorum</name>
    <dbReference type="NCBI Taxonomy" id="2930092"/>
    <lineage>
        <taxon>Bacteria</taxon>
        <taxon>Pseudomonadati</taxon>
        <taxon>Pseudomonadota</taxon>
        <taxon>Alphaproteobacteria</taxon>
        <taxon>Sphingomonadales</taxon>
        <taxon>Sphingomonadaceae</taxon>
        <taxon>Novosphingobium</taxon>
    </lineage>
</organism>
<comment type="caution">
    <text evidence="1">The sequence shown here is derived from an EMBL/GenBank/DDBJ whole genome shotgun (WGS) entry which is preliminary data.</text>
</comment>
<name>A0ABT0BK74_9SPHN</name>
<accession>A0ABT0BK74</accession>
<dbReference type="SUPFAM" id="SSF48452">
    <property type="entry name" value="TPR-like"/>
    <property type="match status" value="1"/>
</dbReference>
<protein>
    <submittedName>
        <fullName evidence="1">2OG-Fe(II) oxygenase family protein</fullName>
    </submittedName>
</protein>
<dbReference type="Gene3D" id="1.25.40.10">
    <property type="entry name" value="Tetratricopeptide repeat domain"/>
    <property type="match status" value="1"/>
</dbReference>
<evidence type="ECO:0000313" key="1">
    <source>
        <dbReference type="EMBL" id="MCJ2185129.1"/>
    </source>
</evidence>